<dbReference type="OrthoDB" id="9808993at2"/>
<dbReference type="Proteomes" id="UP000297998">
    <property type="component" value="Unassembled WGS sequence"/>
</dbReference>
<evidence type="ECO:0000313" key="2">
    <source>
        <dbReference type="Proteomes" id="UP000297998"/>
    </source>
</evidence>
<sequence length="68" mass="7906">MQKLPQERLCEIELSENQLSQVFNQIIATKNHRSTDLDTNYLLDVDLSILGKSWKLTENTTTYSTNNF</sequence>
<dbReference type="RefSeq" id="WP_135836823.1">
    <property type="nucleotide sequence ID" value="NZ_SRPE01000014.1"/>
</dbReference>
<dbReference type="AlphaFoldDB" id="A0A4Z1B5S5"/>
<protein>
    <submittedName>
        <fullName evidence="1">Uncharacterized protein</fullName>
    </submittedName>
</protein>
<name>A0A4Z1B5S5_9FLAO</name>
<gene>
    <name evidence="1" type="ORF">E4J94_16170</name>
</gene>
<keyword evidence="2" id="KW-1185">Reference proteome</keyword>
<comment type="caution">
    <text evidence="1">The sequence shown here is derived from an EMBL/GenBank/DDBJ whole genome shotgun (WGS) entry which is preliminary data.</text>
</comment>
<accession>A0A4Z1B5S5</accession>
<proteinExistence type="predicted"/>
<organism evidence="1 2">
    <name type="scientific">Empedobacter tilapiae</name>
    <dbReference type="NCBI Taxonomy" id="2491114"/>
    <lineage>
        <taxon>Bacteria</taxon>
        <taxon>Pseudomonadati</taxon>
        <taxon>Bacteroidota</taxon>
        <taxon>Flavobacteriia</taxon>
        <taxon>Flavobacteriales</taxon>
        <taxon>Weeksellaceae</taxon>
        <taxon>Empedobacter</taxon>
    </lineage>
</organism>
<reference evidence="1 2" key="1">
    <citation type="submission" date="2019-03" db="EMBL/GenBank/DDBJ databases">
        <title>Empedobacter tilapiae sp. nov., isolated from an intestine of Nile tilapia Oreochromis niloticus.</title>
        <authorList>
            <person name="Kim Y.-O."/>
            <person name="Yoon J.-H."/>
        </authorList>
    </citation>
    <scope>NUCLEOTIDE SEQUENCE [LARGE SCALE GENOMIC DNA]</scope>
    <source>
        <strain evidence="1 2">MRS2</strain>
    </source>
</reference>
<evidence type="ECO:0000313" key="1">
    <source>
        <dbReference type="EMBL" id="TGN22577.1"/>
    </source>
</evidence>
<dbReference type="EMBL" id="SRPE01000014">
    <property type="protein sequence ID" value="TGN22577.1"/>
    <property type="molecule type" value="Genomic_DNA"/>
</dbReference>